<name>A0A9D5M1T7_9FIRM</name>
<feature type="domain" description="Integrase catalytic" evidence="2">
    <location>
        <begin position="120"/>
        <end position="164"/>
    </location>
</feature>
<evidence type="ECO:0000256" key="1">
    <source>
        <dbReference type="ARBA" id="ARBA00002286"/>
    </source>
</evidence>
<evidence type="ECO:0000313" key="4">
    <source>
        <dbReference type="EMBL" id="MBE5041047.1"/>
    </source>
</evidence>
<proteinExistence type="predicted"/>
<protein>
    <submittedName>
        <fullName evidence="4">IS3 family transposase</fullName>
    </submittedName>
</protein>
<sequence>MRDPKIPALCRVLQVNRSTYYKHFSTAPAPRVKENQHIASLILHIYADYHKRLGAYKTAVVLQRDYGIRISVGRVYRLMKSLQLPKMSTDKPTVHRVASHDPSCLNLLQQQFQQKALSLVWASDITYIKADRKWYYLCIVMDQFSRKVIAWHISAKPDVALVISTEFTPLDIFFDIKSTT</sequence>
<dbReference type="Pfam" id="PF13276">
    <property type="entry name" value="HTH_21"/>
    <property type="match status" value="1"/>
</dbReference>
<dbReference type="PANTHER" id="PTHR46889:SF4">
    <property type="entry name" value="TRANSPOSASE INSO FOR INSERTION SEQUENCE ELEMENT IS911B-RELATED"/>
    <property type="match status" value="1"/>
</dbReference>
<dbReference type="EMBL" id="JADCKB010000032">
    <property type="protein sequence ID" value="MBE5041047.1"/>
    <property type="molecule type" value="Genomic_DNA"/>
</dbReference>
<dbReference type="GO" id="GO:0003676">
    <property type="term" value="F:nucleic acid binding"/>
    <property type="evidence" value="ECO:0007669"/>
    <property type="project" value="InterPro"/>
</dbReference>
<dbReference type="SUPFAM" id="SSF53098">
    <property type="entry name" value="Ribonuclease H-like"/>
    <property type="match status" value="1"/>
</dbReference>
<dbReference type="InterPro" id="IPR012337">
    <property type="entry name" value="RNaseH-like_sf"/>
</dbReference>
<dbReference type="Pfam" id="PF00665">
    <property type="entry name" value="rve"/>
    <property type="match status" value="1"/>
</dbReference>
<dbReference type="InterPro" id="IPR001584">
    <property type="entry name" value="Integrase_cat-core"/>
</dbReference>
<dbReference type="RefSeq" id="WP_226393585.1">
    <property type="nucleotide sequence ID" value="NZ_JADCKB010000032.1"/>
</dbReference>
<feature type="domain" description="HTH-like" evidence="3">
    <location>
        <begin position="35"/>
        <end position="84"/>
    </location>
</feature>
<dbReference type="Proteomes" id="UP000806542">
    <property type="component" value="Unassembled WGS sequence"/>
</dbReference>
<comment type="caution">
    <text evidence="4">The sequence shown here is derived from an EMBL/GenBank/DDBJ whole genome shotgun (WGS) entry which is preliminary data.</text>
</comment>
<dbReference type="InterPro" id="IPR025948">
    <property type="entry name" value="HTH-like_dom"/>
</dbReference>
<reference evidence="4" key="1">
    <citation type="submission" date="2020-10" db="EMBL/GenBank/DDBJ databases">
        <title>ChiBAC.</title>
        <authorList>
            <person name="Zenner C."/>
            <person name="Hitch T.C.A."/>
            <person name="Clavel T."/>
        </authorList>
    </citation>
    <scope>NUCLEOTIDE SEQUENCE</scope>
    <source>
        <strain evidence="4">DSM 107454</strain>
    </source>
</reference>
<evidence type="ECO:0000259" key="2">
    <source>
        <dbReference type="Pfam" id="PF00665"/>
    </source>
</evidence>
<comment type="function">
    <text evidence="1">Involved in the transposition of the insertion sequence.</text>
</comment>
<gene>
    <name evidence="4" type="ORF">INF28_11315</name>
</gene>
<dbReference type="GO" id="GO:0015074">
    <property type="term" value="P:DNA integration"/>
    <property type="evidence" value="ECO:0007669"/>
    <property type="project" value="InterPro"/>
</dbReference>
<dbReference type="InterPro" id="IPR036397">
    <property type="entry name" value="RNaseH_sf"/>
</dbReference>
<evidence type="ECO:0000313" key="5">
    <source>
        <dbReference type="Proteomes" id="UP000806542"/>
    </source>
</evidence>
<organism evidence="4 5">
    <name type="scientific">Ructibacterium gallinarum</name>
    <dbReference type="NCBI Taxonomy" id="2779355"/>
    <lineage>
        <taxon>Bacteria</taxon>
        <taxon>Bacillati</taxon>
        <taxon>Bacillota</taxon>
        <taxon>Clostridia</taxon>
        <taxon>Eubacteriales</taxon>
        <taxon>Oscillospiraceae</taxon>
        <taxon>Ructibacterium</taxon>
    </lineage>
</organism>
<dbReference type="PANTHER" id="PTHR46889">
    <property type="entry name" value="TRANSPOSASE INSF FOR INSERTION SEQUENCE IS3B-RELATED"/>
    <property type="match status" value="1"/>
</dbReference>
<dbReference type="Gene3D" id="3.30.420.10">
    <property type="entry name" value="Ribonuclease H-like superfamily/Ribonuclease H"/>
    <property type="match status" value="1"/>
</dbReference>
<evidence type="ECO:0000259" key="3">
    <source>
        <dbReference type="Pfam" id="PF13276"/>
    </source>
</evidence>
<dbReference type="InterPro" id="IPR050900">
    <property type="entry name" value="Transposase_IS3/IS150/IS904"/>
</dbReference>
<accession>A0A9D5M1T7</accession>
<keyword evidence="5" id="KW-1185">Reference proteome</keyword>
<dbReference type="AlphaFoldDB" id="A0A9D5M1T7"/>